<dbReference type="EMBL" id="FOPC01000012">
    <property type="protein sequence ID" value="SFG97973.1"/>
    <property type="molecule type" value="Genomic_DNA"/>
</dbReference>
<evidence type="ECO:0000259" key="1">
    <source>
        <dbReference type="SMART" id="SM00974"/>
    </source>
</evidence>
<keyword evidence="3" id="KW-1185">Reference proteome</keyword>
<name>A0A1I2W9A2_9BACT</name>
<evidence type="ECO:0000313" key="2">
    <source>
        <dbReference type="EMBL" id="SFG97973.1"/>
    </source>
</evidence>
<feature type="domain" description="Bacteriophage T5 Orf172 DNA-binding" evidence="1">
    <location>
        <begin position="296"/>
        <end position="390"/>
    </location>
</feature>
<dbReference type="OrthoDB" id="9814995at2"/>
<dbReference type="InterPro" id="IPR018306">
    <property type="entry name" value="Phage_T5_Orf172_DNA-bd"/>
</dbReference>
<dbReference type="AlphaFoldDB" id="A0A1I2W9A2"/>
<organism evidence="2 3">
    <name type="scientific">Algoriphagus hitonicola</name>
    <dbReference type="NCBI Taxonomy" id="435880"/>
    <lineage>
        <taxon>Bacteria</taxon>
        <taxon>Pseudomonadati</taxon>
        <taxon>Bacteroidota</taxon>
        <taxon>Cytophagia</taxon>
        <taxon>Cytophagales</taxon>
        <taxon>Cyclobacteriaceae</taxon>
        <taxon>Algoriphagus</taxon>
    </lineage>
</organism>
<protein>
    <submittedName>
        <fullName evidence="2">T5orf172 domain-containing protein</fullName>
    </submittedName>
</protein>
<sequence>MDKDRVLNEIFENDPFGLLATKPKSYSTRTPDERMKSSFDEINQFYKTNGREPLPNTSDISEYQLYLRLKGFRGDPDKANMLRDLDEFELLKEPSGFVAEPKENYFKPKKIESIDDIFSGDQLGLLDDDLGLFEFKHTPKDYDRAQADFVAQRRPCKNFDQYEAIFKAVQQELSQGKRKLIPFKQDNLRAGDFYVNNGVLLYLENVNLDEDVQKFKSGSRQRKDGRTRTIFENGTESNMLYRSLYKVLLMNGKAVTQNFEKVNEGFAETFGQISEEDEEAGYIYVLKSQSQDKQIQSISNLYKIGYSKVDIEDRIKNAEREPTYLMAKVEYIAGWKCYNMNPQKFEQLIHTFFGTSCLNIDIFDERGQRHTPREWFIAPLAVIEQAIELIINGKIVNYRYDGESEMIVRR</sequence>
<dbReference type="RefSeq" id="WP_092793206.1">
    <property type="nucleotide sequence ID" value="NZ_FOPC01000012.1"/>
</dbReference>
<reference evidence="3" key="1">
    <citation type="submission" date="2016-10" db="EMBL/GenBank/DDBJ databases">
        <authorList>
            <person name="Varghese N."/>
            <person name="Submissions S."/>
        </authorList>
    </citation>
    <scope>NUCLEOTIDE SEQUENCE [LARGE SCALE GENOMIC DNA]</scope>
    <source>
        <strain evidence="3">DSM 19315</strain>
    </source>
</reference>
<dbReference type="Proteomes" id="UP000199642">
    <property type="component" value="Unassembled WGS sequence"/>
</dbReference>
<gene>
    <name evidence="2" type="ORF">SAMN04487988_11213</name>
</gene>
<dbReference type="SMART" id="SM00974">
    <property type="entry name" value="T5orf172"/>
    <property type="match status" value="1"/>
</dbReference>
<accession>A0A1I2W9A2</accession>
<evidence type="ECO:0000313" key="3">
    <source>
        <dbReference type="Proteomes" id="UP000199642"/>
    </source>
</evidence>
<proteinExistence type="predicted"/>
<dbReference type="Pfam" id="PF13455">
    <property type="entry name" value="MUG113"/>
    <property type="match status" value="1"/>
</dbReference>
<dbReference type="STRING" id="435880.SAMN04487988_11213"/>